<reference evidence="1" key="1">
    <citation type="submission" date="2022-11" db="EMBL/GenBank/DDBJ databases">
        <authorList>
            <person name="Morgan W.R."/>
            <person name="Tartar A."/>
        </authorList>
    </citation>
    <scope>NUCLEOTIDE SEQUENCE</scope>
    <source>
        <strain evidence="1">ARSEF 373</strain>
    </source>
</reference>
<evidence type="ECO:0000313" key="2">
    <source>
        <dbReference type="Proteomes" id="UP001146120"/>
    </source>
</evidence>
<reference evidence="1" key="2">
    <citation type="journal article" date="2023" name="Microbiol Resour">
        <title>Decontamination and Annotation of the Draft Genome Sequence of the Oomycete Lagenidium giganteum ARSEF 373.</title>
        <authorList>
            <person name="Morgan W.R."/>
            <person name="Tartar A."/>
        </authorList>
    </citation>
    <scope>NUCLEOTIDE SEQUENCE</scope>
    <source>
        <strain evidence="1">ARSEF 373</strain>
    </source>
</reference>
<sequence>MAPTLADRSIRELLSRWLDEMGITTISPSRLRWLVRKSREHPVVFETLY</sequence>
<name>A0AAV2YTK6_9STRA</name>
<accession>A0AAV2YTK6</accession>
<proteinExistence type="predicted"/>
<gene>
    <name evidence="1" type="ORF">N0F65_005817</name>
</gene>
<keyword evidence="2" id="KW-1185">Reference proteome</keyword>
<dbReference type="Proteomes" id="UP001146120">
    <property type="component" value="Unassembled WGS sequence"/>
</dbReference>
<protein>
    <submittedName>
        <fullName evidence="1">Uncharacterized protein</fullName>
    </submittedName>
</protein>
<organism evidence="1 2">
    <name type="scientific">Lagenidium giganteum</name>
    <dbReference type="NCBI Taxonomy" id="4803"/>
    <lineage>
        <taxon>Eukaryota</taxon>
        <taxon>Sar</taxon>
        <taxon>Stramenopiles</taxon>
        <taxon>Oomycota</taxon>
        <taxon>Peronosporomycetes</taxon>
        <taxon>Pythiales</taxon>
        <taxon>Pythiaceae</taxon>
    </lineage>
</organism>
<comment type="caution">
    <text evidence="1">The sequence shown here is derived from an EMBL/GenBank/DDBJ whole genome shotgun (WGS) entry which is preliminary data.</text>
</comment>
<dbReference type="AlphaFoldDB" id="A0AAV2YTK6"/>
<dbReference type="EMBL" id="DAKRPA010000161">
    <property type="protein sequence ID" value="DAZ96638.1"/>
    <property type="molecule type" value="Genomic_DNA"/>
</dbReference>
<evidence type="ECO:0000313" key="1">
    <source>
        <dbReference type="EMBL" id="DAZ96638.1"/>
    </source>
</evidence>